<name>A0ACC5PWH5_ENTAG</name>
<keyword evidence="2" id="KW-1185">Reference proteome</keyword>
<gene>
    <name evidence="1" type="ORF">IFT41_24250</name>
</gene>
<protein>
    <submittedName>
        <fullName evidence="1">Uncharacterized protein</fullName>
    </submittedName>
</protein>
<evidence type="ECO:0000313" key="1">
    <source>
        <dbReference type="EMBL" id="MBD8129209.1"/>
    </source>
</evidence>
<comment type="caution">
    <text evidence="1">The sequence shown here is derived from an EMBL/GenBank/DDBJ whole genome shotgun (WGS) entry which is preliminary data.</text>
</comment>
<dbReference type="Proteomes" id="UP000610459">
    <property type="component" value="Unassembled WGS sequence"/>
</dbReference>
<sequence length="210" mass="21199">MATNNFKPFAIGSGANVTSQSDYENLDALLKGFQSGKASSAQINKALRQATSMSALLGKFIAAASLDALDNGNQEVLLANYISALASNLSLGTASKKNVGTGTDQIPDMSSFFGATTSAPYQRFPSGLLIQAASGSIPASGTGAIVFPAAFKNNSPSVVLTATASLPSNYIITVGSVSASGATIYGTTANAGSVPITGTAVGFRYIAFGY</sequence>
<evidence type="ECO:0000313" key="2">
    <source>
        <dbReference type="Proteomes" id="UP000610459"/>
    </source>
</evidence>
<reference evidence="1 2" key="1">
    <citation type="journal article" date="2020" name="FEMS Microbiol. Ecol.">
        <title>Temporal dynamics of bacterial communities during seed development and maturation.</title>
        <authorList>
            <person name="Chesneau G."/>
            <person name="Torres-Cortes G."/>
            <person name="Briand M."/>
            <person name="Darrasse A."/>
            <person name="Preveaux A."/>
            <person name="Marais C."/>
            <person name="Jacques M.A."/>
            <person name="Shade A."/>
            <person name="Barret M."/>
        </authorList>
    </citation>
    <scope>NUCLEOTIDE SEQUENCE [LARGE SCALE GENOMIC DNA]</scope>
    <source>
        <strain evidence="1 2">CFBP13709</strain>
    </source>
</reference>
<organism evidence="1 2">
    <name type="scientific">Enterobacter agglomerans</name>
    <name type="common">Erwinia herbicola</name>
    <name type="synonym">Pantoea agglomerans</name>
    <dbReference type="NCBI Taxonomy" id="549"/>
    <lineage>
        <taxon>Bacteria</taxon>
        <taxon>Pseudomonadati</taxon>
        <taxon>Pseudomonadota</taxon>
        <taxon>Gammaproteobacteria</taxon>
        <taxon>Enterobacterales</taxon>
        <taxon>Erwiniaceae</taxon>
        <taxon>Pantoea</taxon>
        <taxon>Pantoea agglomerans group</taxon>
    </lineage>
</organism>
<proteinExistence type="predicted"/>
<dbReference type="EMBL" id="JACYNR010000045">
    <property type="protein sequence ID" value="MBD8129209.1"/>
    <property type="molecule type" value="Genomic_DNA"/>
</dbReference>
<accession>A0ACC5PWH5</accession>